<evidence type="ECO:0000256" key="3">
    <source>
        <dbReference type="ARBA" id="ARBA00022692"/>
    </source>
</evidence>
<accession>A0A0D2BFE5</accession>
<dbReference type="EMBL" id="KN847501">
    <property type="protein sequence ID" value="KIW10049.1"/>
    <property type="molecule type" value="Genomic_DNA"/>
</dbReference>
<protein>
    <recommendedName>
        <fullName evidence="9">Major facilitator superfamily (MFS) profile domain-containing protein</fullName>
    </recommendedName>
</protein>
<dbReference type="RefSeq" id="XP_016230265.1">
    <property type="nucleotide sequence ID" value="XM_016386133.1"/>
</dbReference>
<feature type="transmembrane region" description="Helical" evidence="6">
    <location>
        <begin position="52"/>
        <end position="71"/>
    </location>
</feature>
<dbReference type="InterPro" id="IPR036259">
    <property type="entry name" value="MFS_trans_sf"/>
</dbReference>
<gene>
    <name evidence="7" type="ORF">PV08_11825</name>
</gene>
<evidence type="ECO:0000256" key="6">
    <source>
        <dbReference type="SAM" id="Phobius"/>
    </source>
</evidence>
<sequence length="163" mass="16926">MSSWYFLPVYFQAVRGVSPTRSGILIMHMVVVQAVIGLAADAVTYRLGWIRPLIWVGMALTTLGFGLFISLGTSTSLAFTLLIEVVAGLGVGTTFQAPIIAYHSVVGAADVAVATGLFAFVLSVSTSISAVVGGIVFQNGMSPQSDHLSRVLGLHAASGAGLR</sequence>
<feature type="transmembrane region" description="Helical" evidence="6">
    <location>
        <begin position="77"/>
        <end position="99"/>
    </location>
</feature>
<dbReference type="PANTHER" id="PTHR23501:SF102">
    <property type="entry name" value="DRUG TRANSPORTER, PUTATIVE (AFU_ORTHOLOGUE AFUA_3G08530)-RELATED"/>
    <property type="match status" value="1"/>
</dbReference>
<keyword evidence="5 6" id="KW-0472">Membrane</keyword>
<proteinExistence type="inferred from homology"/>
<dbReference type="VEuPathDB" id="FungiDB:PV08_11825"/>
<dbReference type="AlphaFoldDB" id="A0A0D2BFE5"/>
<keyword evidence="8" id="KW-1185">Reference proteome</keyword>
<dbReference type="Gene3D" id="1.20.1250.20">
    <property type="entry name" value="MFS general substrate transporter like domains"/>
    <property type="match status" value="1"/>
</dbReference>
<dbReference type="PANTHER" id="PTHR23501">
    <property type="entry name" value="MAJOR FACILITATOR SUPERFAMILY"/>
    <property type="match status" value="1"/>
</dbReference>
<dbReference type="GO" id="GO:0022857">
    <property type="term" value="F:transmembrane transporter activity"/>
    <property type="evidence" value="ECO:0007669"/>
    <property type="project" value="TreeGrafter"/>
</dbReference>
<keyword evidence="4 6" id="KW-1133">Transmembrane helix</keyword>
<evidence type="ECO:0000256" key="2">
    <source>
        <dbReference type="ARBA" id="ARBA00007520"/>
    </source>
</evidence>
<reference evidence="7 8" key="1">
    <citation type="submission" date="2015-01" db="EMBL/GenBank/DDBJ databases">
        <title>The Genome Sequence of Exophiala spinifera CBS89968.</title>
        <authorList>
            <consortium name="The Broad Institute Genomics Platform"/>
            <person name="Cuomo C."/>
            <person name="de Hoog S."/>
            <person name="Gorbushina A."/>
            <person name="Stielow B."/>
            <person name="Teixiera M."/>
            <person name="Abouelleil A."/>
            <person name="Chapman S.B."/>
            <person name="Priest M."/>
            <person name="Young S.K."/>
            <person name="Wortman J."/>
            <person name="Nusbaum C."/>
            <person name="Birren B."/>
        </authorList>
    </citation>
    <scope>NUCLEOTIDE SEQUENCE [LARGE SCALE GENOMIC DNA]</scope>
    <source>
        <strain evidence="7 8">CBS 89968</strain>
    </source>
</reference>
<dbReference type="OrthoDB" id="3934656at2759"/>
<dbReference type="Proteomes" id="UP000053328">
    <property type="component" value="Unassembled WGS sequence"/>
</dbReference>
<keyword evidence="3 6" id="KW-0812">Transmembrane</keyword>
<evidence type="ECO:0000313" key="7">
    <source>
        <dbReference type="EMBL" id="KIW10049.1"/>
    </source>
</evidence>
<dbReference type="SUPFAM" id="SSF103473">
    <property type="entry name" value="MFS general substrate transporter"/>
    <property type="match status" value="1"/>
</dbReference>
<evidence type="ECO:0000256" key="5">
    <source>
        <dbReference type="ARBA" id="ARBA00023136"/>
    </source>
</evidence>
<evidence type="ECO:0000256" key="1">
    <source>
        <dbReference type="ARBA" id="ARBA00004141"/>
    </source>
</evidence>
<feature type="transmembrane region" description="Helical" evidence="6">
    <location>
        <begin position="111"/>
        <end position="137"/>
    </location>
</feature>
<comment type="similarity">
    <text evidence="2">Belongs to the major facilitator superfamily. TCR/Tet family.</text>
</comment>
<name>A0A0D2BFE5_9EURO</name>
<evidence type="ECO:0000313" key="8">
    <source>
        <dbReference type="Proteomes" id="UP000053328"/>
    </source>
</evidence>
<dbReference type="GO" id="GO:0005886">
    <property type="term" value="C:plasma membrane"/>
    <property type="evidence" value="ECO:0007669"/>
    <property type="project" value="TreeGrafter"/>
</dbReference>
<dbReference type="HOGENOM" id="CLU_1627064_0_0_1"/>
<organism evidence="7 8">
    <name type="scientific">Exophiala spinifera</name>
    <dbReference type="NCBI Taxonomy" id="91928"/>
    <lineage>
        <taxon>Eukaryota</taxon>
        <taxon>Fungi</taxon>
        <taxon>Dikarya</taxon>
        <taxon>Ascomycota</taxon>
        <taxon>Pezizomycotina</taxon>
        <taxon>Eurotiomycetes</taxon>
        <taxon>Chaetothyriomycetidae</taxon>
        <taxon>Chaetothyriales</taxon>
        <taxon>Herpotrichiellaceae</taxon>
        <taxon>Exophiala</taxon>
    </lineage>
</organism>
<evidence type="ECO:0008006" key="9">
    <source>
        <dbReference type="Google" id="ProtNLM"/>
    </source>
</evidence>
<feature type="transmembrane region" description="Helical" evidence="6">
    <location>
        <begin position="20"/>
        <end position="40"/>
    </location>
</feature>
<comment type="subcellular location">
    <subcellularLocation>
        <location evidence="1">Membrane</location>
        <topology evidence="1">Multi-pass membrane protein</topology>
    </subcellularLocation>
</comment>
<dbReference type="GeneID" id="27338908"/>
<evidence type="ECO:0000256" key="4">
    <source>
        <dbReference type="ARBA" id="ARBA00022989"/>
    </source>
</evidence>